<dbReference type="AlphaFoldDB" id="A0A6J4J4Z6"/>
<evidence type="ECO:0008006" key="2">
    <source>
        <dbReference type="Google" id="ProtNLM"/>
    </source>
</evidence>
<organism evidence="1">
    <name type="scientific">uncultured Cytophagales bacterium</name>
    <dbReference type="NCBI Taxonomy" id="158755"/>
    <lineage>
        <taxon>Bacteria</taxon>
        <taxon>Pseudomonadati</taxon>
        <taxon>Bacteroidota</taxon>
        <taxon>Sphingobacteriia</taxon>
        <taxon>Sphingobacteriales</taxon>
        <taxon>environmental samples</taxon>
    </lineage>
</organism>
<proteinExistence type="predicted"/>
<sequence>MFKYLKEHAGDVAAVKLVGQAGRADYDSLIPELEEKIRRFGKINLYWEMEFDGWQPVAAWQDLRFDFKHVNDFKRVALVGDRKWEEWLARVIRPFTPAEVRYYDLSRREEALAWVTGSAEVREAER</sequence>
<name>A0A6J4J4Z6_9SPHI</name>
<dbReference type="Gene3D" id="3.40.50.10600">
    <property type="entry name" value="SpoIIaa-like domains"/>
    <property type="match status" value="1"/>
</dbReference>
<reference evidence="1" key="1">
    <citation type="submission" date="2020-02" db="EMBL/GenBank/DDBJ databases">
        <authorList>
            <person name="Meier V. D."/>
        </authorList>
    </citation>
    <scope>NUCLEOTIDE SEQUENCE</scope>
    <source>
        <strain evidence="1">AVDCRST_MAG56</strain>
    </source>
</reference>
<dbReference type="Pfam" id="PF11964">
    <property type="entry name" value="SpoIIAA-like"/>
    <property type="match status" value="1"/>
</dbReference>
<dbReference type="SUPFAM" id="SSF52091">
    <property type="entry name" value="SpoIIaa-like"/>
    <property type="match status" value="1"/>
</dbReference>
<accession>A0A6J4J4Z6</accession>
<dbReference type="InterPro" id="IPR036513">
    <property type="entry name" value="STAS_dom_sf"/>
</dbReference>
<dbReference type="EMBL" id="CADCTQ010000249">
    <property type="protein sequence ID" value="CAA9268409.1"/>
    <property type="molecule type" value="Genomic_DNA"/>
</dbReference>
<evidence type="ECO:0000313" key="1">
    <source>
        <dbReference type="EMBL" id="CAA9268409.1"/>
    </source>
</evidence>
<dbReference type="InterPro" id="IPR038396">
    <property type="entry name" value="SpoIIAA-like_sf"/>
</dbReference>
<dbReference type="InterPro" id="IPR021866">
    <property type="entry name" value="SpoIIAA-like"/>
</dbReference>
<protein>
    <recommendedName>
        <fullName evidence="2">STAS/SEC14 domain-containing protein</fullName>
    </recommendedName>
</protein>
<gene>
    <name evidence="1" type="ORF">AVDCRST_MAG56-2905</name>
</gene>